<organism evidence="2 3">
    <name type="scientific">Thermococcus kodakarensis (strain ATCC BAA-918 / JCM 12380 / KOD1)</name>
    <name type="common">Pyrococcus kodakaraensis (strain KOD1)</name>
    <dbReference type="NCBI Taxonomy" id="69014"/>
    <lineage>
        <taxon>Archaea</taxon>
        <taxon>Methanobacteriati</taxon>
        <taxon>Methanobacteriota</taxon>
        <taxon>Thermococci</taxon>
        <taxon>Thermococcales</taxon>
        <taxon>Thermococcaceae</taxon>
        <taxon>Thermococcus</taxon>
    </lineage>
</organism>
<evidence type="ECO:0000313" key="3">
    <source>
        <dbReference type="Proteomes" id="UP000000536"/>
    </source>
</evidence>
<dbReference type="OrthoDB" id="56053at2157"/>
<dbReference type="PANTHER" id="PTHR43252">
    <property type="entry name" value="TRANSCRIPTIONAL REGULATOR YQJI"/>
    <property type="match status" value="1"/>
</dbReference>
<name>Q5JEV5_THEKO</name>
<protein>
    <submittedName>
        <fullName evidence="2">Transcription regulator, PadR-like family</fullName>
    </submittedName>
</protein>
<dbReference type="SUPFAM" id="SSF46785">
    <property type="entry name" value="Winged helix' DNA-binding domain"/>
    <property type="match status" value="1"/>
</dbReference>
<dbReference type="eggNOG" id="arCOG00002">
    <property type="taxonomic scope" value="Archaea"/>
</dbReference>
<dbReference type="RefSeq" id="WP_011251057.1">
    <property type="nucleotide sequence ID" value="NC_006624.1"/>
</dbReference>
<dbReference type="EnsemblBacteria" id="BAD86296">
    <property type="protein sequence ID" value="BAD86296"/>
    <property type="gene ID" value="TK2107"/>
</dbReference>
<dbReference type="PATRIC" id="fig|69014.16.peg.2063"/>
<feature type="domain" description="Transcription regulator PadR N-terminal" evidence="1">
    <location>
        <begin position="20"/>
        <end position="93"/>
    </location>
</feature>
<dbReference type="GeneID" id="78448642"/>
<dbReference type="Gene3D" id="1.10.10.10">
    <property type="entry name" value="Winged helix-like DNA-binding domain superfamily/Winged helix DNA-binding domain"/>
    <property type="match status" value="1"/>
</dbReference>
<dbReference type="GO" id="GO:0003700">
    <property type="term" value="F:DNA-binding transcription factor activity"/>
    <property type="evidence" value="ECO:0000318"/>
    <property type="project" value="GO_Central"/>
</dbReference>
<reference evidence="2 3" key="1">
    <citation type="journal article" date="2005" name="Genome Res.">
        <title>Complete genome sequence of the hyperthermophilic archaeon Thermococcus kodakaraensis KOD1 and comparison with Pyrococcus genomes.</title>
        <authorList>
            <person name="Fukui T."/>
            <person name="Atomi H."/>
            <person name="Kanai T."/>
            <person name="Matsumi R."/>
            <person name="Fujiwara S."/>
            <person name="Imanaka T."/>
        </authorList>
    </citation>
    <scope>NUCLEOTIDE SEQUENCE [LARGE SCALE GENOMIC DNA]</scope>
    <source>
        <strain evidence="3">ATCC BAA-918 / JCM 12380 / KOD1</strain>
    </source>
</reference>
<dbReference type="AlphaFoldDB" id="Q5JEV5"/>
<evidence type="ECO:0000313" key="2">
    <source>
        <dbReference type="EMBL" id="BAD86296.1"/>
    </source>
</evidence>
<dbReference type="EMBL" id="AP006878">
    <property type="protein sequence ID" value="BAD86296.1"/>
    <property type="molecule type" value="Genomic_DNA"/>
</dbReference>
<evidence type="ECO:0000259" key="1">
    <source>
        <dbReference type="Pfam" id="PF03551"/>
    </source>
</evidence>
<dbReference type="GO" id="GO:0006355">
    <property type="term" value="P:regulation of DNA-templated transcription"/>
    <property type="evidence" value="ECO:0000318"/>
    <property type="project" value="GO_Central"/>
</dbReference>
<dbReference type="PANTHER" id="PTHR43252:SF2">
    <property type="entry name" value="TRANSCRIPTION REGULATOR, PADR-LIKE FAMILY"/>
    <property type="match status" value="1"/>
</dbReference>
<sequence length="168" mass="20082">MLPEEKIVRDMFTVPIKNMILLIIGLRGETHGYEILKEIEKIAWGIWKPSHGNLYTMLNKMVEEGLIEPKEEYQGRRRRVKYRLTENGWRWLQEANELALKSLYVAIEYHERMRKKLQEKGYSRQEFEREAIKEYLKILDGIIQILETKREQLRKMLEEGEEVTGTGS</sequence>
<dbReference type="InterPro" id="IPR005149">
    <property type="entry name" value="Tscrpt_reg_PadR_N"/>
</dbReference>
<gene>
    <name evidence="2" type="ordered locus">TK2107</name>
</gene>
<proteinExistence type="predicted"/>
<dbReference type="Proteomes" id="UP000000536">
    <property type="component" value="Chromosome"/>
</dbReference>
<dbReference type="GO" id="GO:0003677">
    <property type="term" value="F:DNA binding"/>
    <property type="evidence" value="ECO:0000318"/>
    <property type="project" value="GO_Central"/>
</dbReference>
<dbReference type="InterPro" id="IPR036388">
    <property type="entry name" value="WH-like_DNA-bd_sf"/>
</dbReference>
<dbReference type="PhylomeDB" id="Q5JEV5"/>
<dbReference type="Pfam" id="PF03551">
    <property type="entry name" value="PadR"/>
    <property type="match status" value="1"/>
</dbReference>
<keyword evidence="3" id="KW-1185">Reference proteome</keyword>
<accession>Q5JEV5</accession>
<dbReference type="HOGENOM" id="CLU_1648387_0_0_2"/>
<dbReference type="InParanoid" id="Q5JEV5"/>
<dbReference type="InterPro" id="IPR036390">
    <property type="entry name" value="WH_DNA-bd_sf"/>
</dbReference>
<dbReference type="KEGG" id="tko:TK2107"/>